<dbReference type="GO" id="GO:0016168">
    <property type="term" value="F:chlorophyll binding"/>
    <property type="evidence" value="ECO:0007669"/>
    <property type="project" value="UniProtKB-KW"/>
</dbReference>
<evidence type="ECO:0000256" key="1">
    <source>
        <dbReference type="ARBA" id="ARBA00004022"/>
    </source>
</evidence>
<dbReference type="InterPro" id="IPR022796">
    <property type="entry name" value="Chloroa_b-bind"/>
</dbReference>
<dbReference type="PANTHER" id="PTHR21649">
    <property type="entry name" value="CHLOROPHYLL A/B BINDING PROTEIN"/>
    <property type="match status" value="1"/>
</dbReference>
<dbReference type="Pfam" id="PF00504">
    <property type="entry name" value="Chloroa_b-bind"/>
    <property type="match status" value="1"/>
</dbReference>
<evidence type="ECO:0000256" key="9">
    <source>
        <dbReference type="SAM" id="SignalP"/>
    </source>
</evidence>
<dbReference type="GO" id="GO:0009765">
    <property type="term" value="P:photosynthesis, light harvesting"/>
    <property type="evidence" value="ECO:0007669"/>
    <property type="project" value="InterPro"/>
</dbReference>
<evidence type="ECO:0000256" key="3">
    <source>
        <dbReference type="ARBA" id="ARBA00005933"/>
    </source>
</evidence>
<feature type="chain" id="PRO_5031053398" description="Plastid light harvesting protein" evidence="9">
    <location>
        <begin position="17"/>
        <end position="207"/>
    </location>
</feature>
<dbReference type="AlphaFoldDB" id="A0A7S4NF69"/>
<evidence type="ECO:0000256" key="4">
    <source>
        <dbReference type="ARBA" id="ARBA00022528"/>
    </source>
</evidence>
<dbReference type="GO" id="GO:0030076">
    <property type="term" value="C:light-harvesting complex"/>
    <property type="evidence" value="ECO:0007669"/>
    <property type="project" value="UniProtKB-KW"/>
</dbReference>
<dbReference type="GO" id="GO:0016020">
    <property type="term" value="C:membrane"/>
    <property type="evidence" value="ECO:0007669"/>
    <property type="project" value="InterPro"/>
</dbReference>
<evidence type="ECO:0000256" key="6">
    <source>
        <dbReference type="ARBA" id="ARBA00022640"/>
    </source>
</evidence>
<keyword evidence="5" id="KW-0602">Photosynthesis</keyword>
<evidence type="ECO:0000256" key="7">
    <source>
        <dbReference type="ARBA" id="ARBA00023243"/>
    </source>
</evidence>
<evidence type="ECO:0008006" key="11">
    <source>
        <dbReference type="Google" id="ProtNLM"/>
    </source>
</evidence>
<evidence type="ECO:0000256" key="8">
    <source>
        <dbReference type="PIRSR" id="PIRSR601344-1"/>
    </source>
</evidence>
<feature type="binding site" evidence="8">
    <location>
        <position position="46"/>
    </location>
    <ligand>
        <name>chlorophyll a</name>
        <dbReference type="ChEBI" id="CHEBI:58416"/>
        <label>1</label>
    </ligand>
</feature>
<name>A0A7S4NF69_9STRA</name>
<proteinExistence type="inferred from homology"/>
<feature type="binding site" evidence="8">
    <location>
        <position position="177"/>
    </location>
    <ligand>
        <name>chlorophyll a</name>
        <dbReference type="ChEBI" id="CHEBI:58416"/>
        <label>1</label>
    </ligand>
</feature>
<keyword evidence="9" id="KW-0732">Signal</keyword>
<evidence type="ECO:0000256" key="5">
    <source>
        <dbReference type="ARBA" id="ARBA00022531"/>
    </source>
</evidence>
<protein>
    <recommendedName>
        <fullName evidence="11">Plastid light harvesting protein</fullName>
    </recommendedName>
</protein>
<comment type="similarity">
    <text evidence="3">Belongs to the fucoxanthin chlorophyll protein family.</text>
</comment>
<feature type="binding site" description="axial binding residue" evidence="8">
    <location>
        <position position="72"/>
    </location>
    <ligand>
        <name>chlorophyll b</name>
        <dbReference type="ChEBI" id="CHEBI:61721"/>
        <label>1</label>
    </ligand>
    <ligandPart>
        <name>Mg</name>
        <dbReference type="ChEBI" id="CHEBI:25107"/>
    </ligandPart>
</feature>
<evidence type="ECO:0000256" key="2">
    <source>
        <dbReference type="ARBA" id="ARBA00004229"/>
    </source>
</evidence>
<feature type="binding site" evidence="8">
    <location>
        <position position="179"/>
    </location>
    <ligand>
        <name>chlorophyll a</name>
        <dbReference type="ChEBI" id="CHEBI:58416"/>
        <label>1</label>
    </ligand>
</feature>
<feature type="binding site" evidence="8">
    <location>
        <position position="174"/>
    </location>
    <ligand>
        <name>chlorophyll a</name>
        <dbReference type="ChEBI" id="CHEBI:58416"/>
        <label>1</label>
    </ligand>
</feature>
<keyword evidence="8" id="KW-0157">Chromophore</keyword>
<comment type="subcellular location">
    <subcellularLocation>
        <location evidence="2">Plastid</location>
        <location evidence="2">Chloroplast</location>
    </subcellularLocation>
</comment>
<dbReference type="GO" id="GO:0009507">
    <property type="term" value="C:chloroplast"/>
    <property type="evidence" value="ECO:0007669"/>
    <property type="project" value="UniProtKB-SubCell"/>
</dbReference>
<organism evidence="10">
    <name type="scientific">Odontella aurita</name>
    <dbReference type="NCBI Taxonomy" id="265563"/>
    <lineage>
        <taxon>Eukaryota</taxon>
        <taxon>Sar</taxon>
        <taxon>Stramenopiles</taxon>
        <taxon>Ochrophyta</taxon>
        <taxon>Bacillariophyta</taxon>
        <taxon>Mediophyceae</taxon>
        <taxon>Biddulphiophycidae</taxon>
        <taxon>Eupodiscales</taxon>
        <taxon>Odontellaceae</taxon>
        <taxon>Odontella</taxon>
    </lineage>
</organism>
<keyword evidence="4" id="KW-0150">Chloroplast</keyword>
<dbReference type="SUPFAM" id="SSF103511">
    <property type="entry name" value="Chlorophyll a-b binding protein"/>
    <property type="match status" value="1"/>
</dbReference>
<gene>
    <name evidence="10" type="ORF">OAUR00152_LOCUS38513</name>
</gene>
<feature type="binding site" evidence="8">
    <location>
        <position position="70"/>
    </location>
    <ligand>
        <name>chlorophyll a</name>
        <dbReference type="ChEBI" id="CHEBI:58416"/>
        <label>1</label>
    </ligand>
</feature>
<sequence>MKVAAALLALCGSAAAFAPAQQAARVGTSLAALEDMPGGTAPWKNWDPLGLATLGSDSTLAWFRAAELKHSRVAMLATTGYLVQAAGWHFPGMLSSSENISFEQLSQMKPLDAWTAVPDTGKAQIYFTILLAEIITEAKGVHYTKGGDLPTIVFPPINFAPADSAEMKKRQDRELNNGRLAMISIMSFVAAANIPGSVPALTGNPMF</sequence>
<feature type="binding site" evidence="8">
    <location>
        <position position="67"/>
    </location>
    <ligand>
        <name>chlorophyll a</name>
        <dbReference type="ChEBI" id="CHEBI:58416"/>
        <label>1</label>
    </ligand>
</feature>
<dbReference type="InterPro" id="IPR001344">
    <property type="entry name" value="Chloro_AB-bd_pln"/>
</dbReference>
<feature type="signal peptide" evidence="9">
    <location>
        <begin position="1"/>
        <end position="16"/>
    </location>
</feature>
<comment type="function">
    <text evidence="1">The light-harvesting complex (LHC) functions as a light receptor, it captures and delivers excitation energy to photosystems with which it is closely associated. Energy is transferred from the carotenoid and chlorophyll C (or B) to chlorophyll A and the photosynthetic reaction centers where it is used to synthesize ATP and reducing power.</text>
</comment>
<accession>A0A7S4NF69</accession>
<reference evidence="10" key="1">
    <citation type="submission" date="2021-01" db="EMBL/GenBank/DDBJ databases">
        <authorList>
            <person name="Corre E."/>
            <person name="Pelletier E."/>
            <person name="Niang G."/>
            <person name="Scheremetjew M."/>
            <person name="Finn R."/>
            <person name="Kale V."/>
            <person name="Holt S."/>
            <person name="Cochrane G."/>
            <person name="Meng A."/>
            <person name="Brown T."/>
            <person name="Cohen L."/>
        </authorList>
    </citation>
    <scope>NUCLEOTIDE SEQUENCE</scope>
    <source>
        <strain evidence="10">Isolate 1302-5</strain>
    </source>
</reference>
<dbReference type="Gene3D" id="1.10.3460.10">
    <property type="entry name" value="Chlorophyll a/b binding protein domain"/>
    <property type="match status" value="1"/>
</dbReference>
<keyword evidence="7" id="KW-0437">Light-harvesting polypeptide</keyword>
<keyword evidence="6" id="KW-0934">Plastid</keyword>
<evidence type="ECO:0000313" key="10">
    <source>
        <dbReference type="EMBL" id="CAE2282626.1"/>
    </source>
</evidence>
<keyword evidence="8" id="KW-0148">Chlorophyll</keyword>
<dbReference type="EMBL" id="HBKQ01056222">
    <property type="protein sequence ID" value="CAE2282626.1"/>
    <property type="molecule type" value="Transcribed_RNA"/>
</dbReference>
<feature type="binding site" description="axial binding residue" evidence="8">
    <location>
        <position position="105"/>
    </location>
    <ligand>
        <name>chlorophyll a</name>
        <dbReference type="ChEBI" id="CHEBI:58416"/>
        <label>2</label>
    </ligand>
    <ligandPart>
        <name>Mg</name>
        <dbReference type="ChEBI" id="CHEBI:25107"/>
    </ligandPart>
</feature>